<accession>A0A098EB67</accession>
<proteinExistence type="predicted"/>
<organism evidence="1">
    <name type="scientific">groundwater metagenome</name>
    <dbReference type="NCBI Taxonomy" id="717931"/>
    <lineage>
        <taxon>unclassified sequences</taxon>
        <taxon>metagenomes</taxon>
        <taxon>ecological metagenomes</taxon>
    </lineage>
</organism>
<dbReference type="EMBL" id="CCXY01000282">
    <property type="protein sequence ID" value="CEG13252.1"/>
    <property type="molecule type" value="Genomic_DNA"/>
</dbReference>
<gene>
    <name evidence="1" type="ORF">MSIBF_A3520004</name>
</gene>
<reference evidence="1" key="1">
    <citation type="submission" date="2014-09" db="EMBL/GenBank/DDBJ databases">
        <authorList>
            <person name="Probst J Alexander"/>
        </authorList>
    </citation>
    <scope>NUCLEOTIDE SEQUENCE</scope>
</reference>
<dbReference type="AlphaFoldDB" id="A0A098EB67"/>
<name>A0A098EB67_9ZZZZ</name>
<dbReference type="Gene3D" id="2.170.16.10">
    <property type="entry name" value="Hedgehog/Intein (Hint) domain"/>
    <property type="match status" value="1"/>
</dbReference>
<sequence>MMYVARGGQSIHHDDFIWIKKNGKLKSVKIGEFVDKVLESGNPVKKWWNGNFEIER</sequence>
<evidence type="ECO:0000313" key="1">
    <source>
        <dbReference type="EMBL" id="CEG13252.1"/>
    </source>
</evidence>
<protein>
    <submittedName>
        <fullName evidence="1">Uncharacterized protein</fullName>
    </submittedName>
</protein>